<dbReference type="WBParaSite" id="nRc.2.0.1.t11787-RA">
    <property type="protein sequence ID" value="nRc.2.0.1.t11787-RA"/>
    <property type="gene ID" value="nRc.2.0.1.g11787"/>
</dbReference>
<dbReference type="GO" id="GO:0046983">
    <property type="term" value="F:protein dimerization activity"/>
    <property type="evidence" value="ECO:0007669"/>
    <property type="project" value="InterPro"/>
</dbReference>
<evidence type="ECO:0000313" key="2">
    <source>
        <dbReference type="Proteomes" id="UP000887565"/>
    </source>
</evidence>
<sequence>MKFAAEIHRWRMHSVDFGQDDLPTMLQHFQKDSNLKDFYPNMCKALKLLTTLPVTTASAERSFSTLKCIFTLLHSQKCMAEKKEDNLEEFHGISTQTFLCQVRLGPNFVTFKKSKMNKMIPDV</sequence>
<protein>
    <submittedName>
        <fullName evidence="3">HAT C-terminal dimerisation domain-containing protein</fullName>
    </submittedName>
</protein>
<dbReference type="Proteomes" id="UP000887565">
    <property type="component" value="Unplaced"/>
</dbReference>
<proteinExistence type="predicted"/>
<reference evidence="3" key="1">
    <citation type="submission" date="2022-11" db="UniProtKB">
        <authorList>
            <consortium name="WormBaseParasite"/>
        </authorList>
    </citation>
    <scope>IDENTIFICATION</scope>
</reference>
<dbReference type="Pfam" id="PF05699">
    <property type="entry name" value="Dimer_Tnp_hAT"/>
    <property type="match status" value="1"/>
</dbReference>
<evidence type="ECO:0000259" key="1">
    <source>
        <dbReference type="Pfam" id="PF05699"/>
    </source>
</evidence>
<feature type="domain" description="HAT C-terminal dimerisation" evidence="1">
    <location>
        <begin position="34"/>
        <end position="81"/>
    </location>
</feature>
<evidence type="ECO:0000313" key="3">
    <source>
        <dbReference type="WBParaSite" id="nRc.2.0.1.t11787-RA"/>
    </source>
</evidence>
<keyword evidence="2" id="KW-1185">Reference proteome</keyword>
<name>A0A915ID15_ROMCU</name>
<dbReference type="AlphaFoldDB" id="A0A915ID15"/>
<organism evidence="2 3">
    <name type="scientific">Romanomermis culicivorax</name>
    <name type="common">Nematode worm</name>
    <dbReference type="NCBI Taxonomy" id="13658"/>
    <lineage>
        <taxon>Eukaryota</taxon>
        <taxon>Metazoa</taxon>
        <taxon>Ecdysozoa</taxon>
        <taxon>Nematoda</taxon>
        <taxon>Enoplea</taxon>
        <taxon>Dorylaimia</taxon>
        <taxon>Mermithida</taxon>
        <taxon>Mermithoidea</taxon>
        <taxon>Mermithidae</taxon>
        <taxon>Romanomermis</taxon>
    </lineage>
</organism>
<dbReference type="InterPro" id="IPR008906">
    <property type="entry name" value="HATC_C_dom"/>
</dbReference>
<accession>A0A915ID15</accession>